<proteinExistence type="predicted"/>
<evidence type="ECO:0000313" key="2">
    <source>
        <dbReference type="EMBL" id="EJD34421.1"/>
    </source>
</evidence>
<organism evidence="2 3">
    <name type="scientific">Auricularia subglabra (strain TFB-10046 / SS5)</name>
    <name type="common">White-rot fungus</name>
    <name type="synonym">Auricularia delicata (strain TFB10046)</name>
    <dbReference type="NCBI Taxonomy" id="717982"/>
    <lineage>
        <taxon>Eukaryota</taxon>
        <taxon>Fungi</taxon>
        <taxon>Dikarya</taxon>
        <taxon>Basidiomycota</taxon>
        <taxon>Agaricomycotina</taxon>
        <taxon>Agaricomycetes</taxon>
        <taxon>Auriculariales</taxon>
        <taxon>Auriculariaceae</taxon>
        <taxon>Auricularia</taxon>
    </lineage>
</organism>
<dbReference type="InParanoid" id="J0WR64"/>
<evidence type="ECO:0000313" key="3">
    <source>
        <dbReference type="Proteomes" id="UP000006514"/>
    </source>
</evidence>
<protein>
    <submittedName>
        <fullName evidence="2">Uncharacterized protein</fullName>
    </submittedName>
</protein>
<feature type="compositionally biased region" description="Polar residues" evidence="1">
    <location>
        <begin position="102"/>
        <end position="115"/>
    </location>
</feature>
<feature type="compositionally biased region" description="Low complexity" evidence="1">
    <location>
        <begin position="197"/>
        <end position="209"/>
    </location>
</feature>
<gene>
    <name evidence="2" type="ORF">AURDEDRAFT_131180</name>
</gene>
<dbReference type="EMBL" id="JH687950">
    <property type="protein sequence ID" value="EJD34421.1"/>
    <property type="molecule type" value="Genomic_DNA"/>
</dbReference>
<dbReference type="Proteomes" id="UP000006514">
    <property type="component" value="Unassembled WGS sequence"/>
</dbReference>
<keyword evidence="3" id="KW-1185">Reference proteome</keyword>
<accession>J0WR64</accession>
<feature type="region of interest" description="Disordered" evidence="1">
    <location>
        <begin position="101"/>
        <end position="127"/>
    </location>
</feature>
<dbReference type="AlphaFoldDB" id="J0WR64"/>
<feature type="region of interest" description="Disordered" evidence="1">
    <location>
        <begin position="1"/>
        <end position="27"/>
    </location>
</feature>
<reference evidence="3" key="1">
    <citation type="journal article" date="2012" name="Science">
        <title>The Paleozoic origin of enzymatic lignin decomposition reconstructed from 31 fungal genomes.</title>
        <authorList>
            <person name="Floudas D."/>
            <person name="Binder M."/>
            <person name="Riley R."/>
            <person name="Barry K."/>
            <person name="Blanchette R.A."/>
            <person name="Henrissat B."/>
            <person name="Martinez A.T."/>
            <person name="Otillar R."/>
            <person name="Spatafora J.W."/>
            <person name="Yadav J.S."/>
            <person name="Aerts A."/>
            <person name="Benoit I."/>
            <person name="Boyd A."/>
            <person name="Carlson A."/>
            <person name="Copeland A."/>
            <person name="Coutinho P.M."/>
            <person name="de Vries R.P."/>
            <person name="Ferreira P."/>
            <person name="Findley K."/>
            <person name="Foster B."/>
            <person name="Gaskell J."/>
            <person name="Glotzer D."/>
            <person name="Gorecki P."/>
            <person name="Heitman J."/>
            <person name="Hesse C."/>
            <person name="Hori C."/>
            <person name="Igarashi K."/>
            <person name="Jurgens J.A."/>
            <person name="Kallen N."/>
            <person name="Kersten P."/>
            <person name="Kohler A."/>
            <person name="Kuees U."/>
            <person name="Kumar T.K.A."/>
            <person name="Kuo A."/>
            <person name="LaButti K."/>
            <person name="Larrondo L.F."/>
            <person name="Lindquist E."/>
            <person name="Ling A."/>
            <person name="Lombard V."/>
            <person name="Lucas S."/>
            <person name="Lundell T."/>
            <person name="Martin R."/>
            <person name="McLaughlin D.J."/>
            <person name="Morgenstern I."/>
            <person name="Morin E."/>
            <person name="Murat C."/>
            <person name="Nagy L.G."/>
            <person name="Nolan M."/>
            <person name="Ohm R.A."/>
            <person name="Patyshakuliyeva A."/>
            <person name="Rokas A."/>
            <person name="Ruiz-Duenas F.J."/>
            <person name="Sabat G."/>
            <person name="Salamov A."/>
            <person name="Samejima M."/>
            <person name="Schmutz J."/>
            <person name="Slot J.C."/>
            <person name="St John F."/>
            <person name="Stenlid J."/>
            <person name="Sun H."/>
            <person name="Sun S."/>
            <person name="Syed K."/>
            <person name="Tsang A."/>
            <person name="Wiebenga A."/>
            <person name="Young D."/>
            <person name="Pisabarro A."/>
            <person name="Eastwood D.C."/>
            <person name="Martin F."/>
            <person name="Cullen D."/>
            <person name="Grigoriev I.V."/>
            <person name="Hibbett D.S."/>
        </authorList>
    </citation>
    <scope>NUCLEOTIDE SEQUENCE [LARGE SCALE GENOMIC DNA]</scope>
    <source>
        <strain evidence="3">TFB10046</strain>
    </source>
</reference>
<name>J0WR64_AURST</name>
<feature type="region of interest" description="Disordered" evidence="1">
    <location>
        <begin position="278"/>
        <end position="300"/>
    </location>
</feature>
<feature type="region of interest" description="Disordered" evidence="1">
    <location>
        <begin position="197"/>
        <end position="219"/>
    </location>
</feature>
<dbReference type="KEGG" id="adl:AURDEDRAFT_131180"/>
<sequence length="419" mass="44782">MPNSKLKSPHSTMQKWANTKKPVNNGNKYGSPEAINVLSLPSRETTLCFFTLYSTQEDCSRLSLSSTTQCRPAGVRPIQHESVFKDLRAITDIDSTALERVSATSSASEPKSGTASPKGVVQPAKRGRRVLGCPHRVRVHRVQREQAGEHEGVINRGGWHVRDGSRALRLVRVVQRVIQNACGLFEDAAVDTEFAASSASTSSSTSTSAKTMRDRTHRPGPILCRRTRVCGSATSRYSTGLSAMTADNEQWREDELLQAACTEAGVGTERRVQGDDVQVGAGATEVEQREAGAGRDRGARPLGAVHDVPIESAAVIGKITDGRLHRALGPQRVVQPIVQDPGGMLGDAAVECESAESSASGPHQALLADLAFYSAKKLEAVSALCAGHLHQFVNALLAARLHIAVVPRPAGAVEDIIAR</sequence>
<feature type="compositionally biased region" description="Basic and acidic residues" evidence="1">
    <location>
        <begin position="286"/>
        <end position="299"/>
    </location>
</feature>
<evidence type="ECO:0000256" key="1">
    <source>
        <dbReference type="SAM" id="MobiDB-lite"/>
    </source>
</evidence>